<dbReference type="SMART" id="SM00530">
    <property type="entry name" value="HTH_XRE"/>
    <property type="match status" value="1"/>
</dbReference>
<dbReference type="InterPro" id="IPR024747">
    <property type="entry name" value="Pyridox_Oxase-rel"/>
</dbReference>
<gene>
    <name evidence="3" type="ORF">SALB_01050</name>
</gene>
<dbReference type="Proteomes" id="UP000288351">
    <property type="component" value="Unassembled WGS sequence"/>
</dbReference>
<evidence type="ECO:0000256" key="1">
    <source>
        <dbReference type="SAM" id="MobiDB-lite"/>
    </source>
</evidence>
<proteinExistence type="predicted"/>
<dbReference type="InterPro" id="IPR001387">
    <property type="entry name" value="Cro/C1-type_HTH"/>
</dbReference>
<accession>A0A401QSM0</accession>
<protein>
    <submittedName>
        <fullName evidence="3">DNA-binding protein</fullName>
    </submittedName>
</protein>
<evidence type="ECO:0000313" key="4">
    <source>
        <dbReference type="Proteomes" id="UP000288351"/>
    </source>
</evidence>
<dbReference type="EMBL" id="BHXC01000006">
    <property type="protein sequence ID" value="GCB88380.1"/>
    <property type="molecule type" value="Genomic_DNA"/>
</dbReference>
<dbReference type="Pfam" id="PF13560">
    <property type="entry name" value="HTH_31"/>
    <property type="match status" value="1"/>
</dbReference>
<dbReference type="Pfam" id="PF12900">
    <property type="entry name" value="Pyridox_ox_2"/>
    <property type="match status" value="1"/>
</dbReference>
<dbReference type="InterPro" id="IPR012349">
    <property type="entry name" value="Split_barrel_FMN-bd"/>
</dbReference>
<organism evidence="3 4">
    <name type="scientific">Streptomyces noursei</name>
    <name type="common">Streptomyces albulus</name>
    <dbReference type="NCBI Taxonomy" id="1971"/>
    <lineage>
        <taxon>Bacteria</taxon>
        <taxon>Bacillati</taxon>
        <taxon>Actinomycetota</taxon>
        <taxon>Actinomycetes</taxon>
        <taxon>Kitasatosporales</taxon>
        <taxon>Streptomycetaceae</taxon>
        <taxon>Streptomyces</taxon>
    </lineage>
</organism>
<feature type="region of interest" description="Disordered" evidence="1">
    <location>
        <begin position="1"/>
        <end position="22"/>
    </location>
</feature>
<dbReference type="SUPFAM" id="SSF47413">
    <property type="entry name" value="lambda repressor-like DNA-binding domains"/>
    <property type="match status" value="1"/>
</dbReference>
<dbReference type="Gene3D" id="1.10.260.40">
    <property type="entry name" value="lambda repressor-like DNA-binding domains"/>
    <property type="match status" value="1"/>
</dbReference>
<dbReference type="RefSeq" id="WP_016577237.1">
    <property type="nucleotide sequence ID" value="NZ_BHXC01000006.1"/>
</dbReference>
<dbReference type="SUPFAM" id="SSF50475">
    <property type="entry name" value="FMN-binding split barrel"/>
    <property type="match status" value="1"/>
</dbReference>
<dbReference type="PROSITE" id="PS50943">
    <property type="entry name" value="HTH_CROC1"/>
    <property type="match status" value="1"/>
</dbReference>
<dbReference type="InterPro" id="IPR010982">
    <property type="entry name" value="Lambda_DNA-bd_dom_sf"/>
</dbReference>
<dbReference type="CDD" id="cd00093">
    <property type="entry name" value="HTH_XRE"/>
    <property type="match status" value="1"/>
</dbReference>
<keyword evidence="3" id="KW-0238">DNA-binding</keyword>
<comment type="caution">
    <text evidence="3">The sequence shown here is derived from an EMBL/GenBank/DDBJ whole genome shotgun (WGS) entry which is preliminary data.</text>
</comment>
<dbReference type="AlphaFoldDB" id="A0A401QSM0"/>
<feature type="domain" description="HTH cro/C1-type" evidence="2">
    <location>
        <begin position="24"/>
        <end position="78"/>
    </location>
</feature>
<dbReference type="GO" id="GO:0003677">
    <property type="term" value="F:DNA binding"/>
    <property type="evidence" value="ECO:0007669"/>
    <property type="project" value="UniProtKB-KW"/>
</dbReference>
<feature type="region of interest" description="Disordered" evidence="1">
    <location>
        <begin position="221"/>
        <end position="242"/>
    </location>
</feature>
<dbReference type="Gene3D" id="2.30.110.10">
    <property type="entry name" value="Electron Transport, Fmn-binding Protein, Chain A"/>
    <property type="match status" value="1"/>
</dbReference>
<name>A0A401QSM0_STRNR</name>
<reference evidence="3 4" key="1">
    <citation type="journal article" date="2019" name="Microbiol. Resour. Announc.">
        <title>Draft Genome Sequence of the Most Traditional epsilon-Poly-l-Lysine Producer, Streptomyces albulus NBRC14147.</title>
        <authorList>
            <person name="Yamanaka K."/>
            <person name="Hamano Y."/>
        </authorList>
    </citation>
    <scope>NUCLEOTIDE SEQUENCE [LARGE SCALE GENOMIC DNA]</scope>
    <source>
        <strain evidence="3 4">NBRC 14147</strain>
    </source>
</reference>
<evidence type="ECO:0000313" key="3">
    <source>
        <dbReference type="EMBL" id="GCB88380.1"/>
    </source>
</evidence>
<evidence type="ECO:0000259" key="2">
    <source>
        <dbReference type="PROSITE" id="PS50943"/>
    </source>
</evidence>
<sequence>MTTDRASGSGAEPGQGRSDLGRRIAARRQQLGLSRAEVAARAAASPGYLAYVEEHAAEPSIGFLLRLAGALDTTVAELTGSTADLPTGFGQAGAHPEVLALGPAECRELLSTHGIGRVAVTVNDTPAVFPVNYTVVDDVIAYRTQAGSGPAAAAGHEAALEVDHIDDAFSQGWSVLAVGPAEVVTGFYESRRFEEQAYSAPWVGSGRYQWIALRPHHLSGRRIRVPGAPTPPTGGAPRAADA</sequence>